<dbReference type="OrthoDB" id="6132182at2759"/>
<reference evidence="1 2" key="1">
    <citation type="journal article" date="2013" name="BMC Genomics">
        <title>Genomics-driven discovery of the pneumocandin biosynthetic gene cluster in the fungus Glarea lozoyensis.</title>
        <authorList>
            <person name="Chen L."/>
            <person name="Yue Q."/>
            <person name="Zhang X."/>
            <person name="Xiang M."/>
            <person name="Wang C."/>
            <person name="Li S."/>
            <person name="Che Y."/>
            <person name="Ortiz-Lopez F.J."/>
            <person name="Bills G.F."/>
            <person name="Liu X."/>
            <person name="An Z."/>
        </authorList>
    </citation>
    <scope>NUCLEOTIDE SEQUENCE [LARGE SCALE GENOMIC DNA]</scope>
    <source>
        <strain evidence="2">ATCC 20868 / MF5171</strain>
    </source>
</reference>
<dbReference type="HOGENOM" id="CLU_2794162_0_0_1"/>
<dbReference type="InterPro" id="IPR008922">
    <property type="entry name" value="Di-copper_centre_dom_sf"/>
</dbReference>
<proteinExistence type="predicted"/>
<accession>S3DJ90</accession>
<gene>
    <name evidence="1" type="ORF">GLAREA_12188</name>
</gene>
<dbReference type="SUPFAM" id="SSF48056">
    <property type="entry name" value="Di-copper centre-containing domain"/>
    <property type="match status" value="1"/>
</dbReference>
<protein>
    <submittedName>
        <fullName evidence="1">Putative tyrosinase central protein</fullName>
    </submittedName>
</protein>
<dbReference type="Proteomes" id="UP000016922">
    <property type="component" value="Unassembled WGS sequence"/>
</dbReference>
<sequence>MVDRVYTIWQGLDFETREWALDGTLTLVDVPPSRNATLNDAMSFEFSPDITIKQAMSPTKEGCCYIYS</sequence>
<dbReference type="GeneID" id="19471229"/>
<dbReference type="Gene3D" id="1.10.1280.10">
    <property type="entry name" value="Di-copper center containing domain from catechol oxidase"/>
    <property type="match status" value="1"/>
</dbReference>
<dbReference type="RefSeq" id="XP_008081161.1">
    <property type="nucleotide sequence ID" value="XM_008082970.1"/>
</dbReference>
<name>S3DJ90_GLAL2</name>
<evidence type="ECO:0000313" key="1">
    <source>
        <dbReference type="EMBL" id="EPE32106.1"/>
    </source>
</evidence>
<dbReference type="EMBL" id="KE145360">
    <property type="protein sequence ID" value="EPE32106.1"/>
    <property type="molecule type" value="Genomic_DNA"/>
</dbReference>
<dbReference type="AlphaFoldDB" id="S3DJ90"/>
<organism evidence="1 2">
    <name type="scientific">Glarea lozoyensis (strain ATCC 20868 / MF5171)</name>
    <dbReference type="NCBI Taxonomy" id="1116229"/>
    <lineage>
        <taxon>Eukaryota</taxon>
        <taxon>Fungi</taxon>
        <taxon>Dikarya</taxon>
        <taxon>Ascomycota</taxon>
        <taxon>Pezizomycotina</taxon>
        <taxon>Leotiomycetes</taxon>
        <taxon>Helotiales</taxon>
        <taxon>Helotiaceae</taxon>
        <taxon>Glarea</taxon>
    </lineage>
</organism>
<dbReference type="KEGG" id="glz:GLAREA_12188"/>
<evidence type="ECO:0000313" key="2">
    <source>
        <dbReference type="Proteomes" id="UP000016922"/>
    </source>
</evidence>
<keyword evidence="2" id="KW-1185">Reference proteome</keyword>